<organism evidence="1 2">
    <name type="scientific">Bythopirellula goksoeyrii</name>
    <dbReference type="NCBI Taxonomy" id="1400387"/>
    <lineage>
        <taxon>Bacteria</taxon>
        <taxon>Pseudomonadati</taxon>
        <taxon>Planctomycetota</taxon>
        <taxon>Planctomycetia</taxon>
        <taxon>Pirellulales</taxon>
        <taxon>Lacipirellulaceae</taxon>
        <taxon>Bythopirellula</taxon>
    </lineage>
</organism>
<dbReference type="RefSeq" id="WP_148072816.1">
    <property type="nucleotide sequence ID" value="NZ_CP042913.1"/>
</dbReference>
<dbReference type="OrthoDB" id="261242at2"/>
<dbReference type="EMBL" id="CP042913">
    <property type="protein sequence ID" value="QEG34129.1"/>
    <property type="molecule type" value="Genomic_DNA"/>
</dbReference>
<accession>A0A5B9Q8W6</accession>
<evidence type="ECO:0000313" key="2">
    <source>
        <dbReference type="Proteomes" id="UP000323917"/>
    </source>
</evidence>
<name>A0A5B9Q8W6_9BACT</name>
<gene>
    <name evidence="1" type="ORF">Pr1d_14020</name>
</gene>
<evidence type="ECO:0000313" key="1">
    <source>
        <dbReference type="EMBL" id="QEG34129.1"/>
    </source>
</evidence>
<protein>
    <submittedName>
        <fullName evidence="1">Uncharacterized protein</fullName>
    </submittedName>
</protein>
<keyword evidence="2" id="KW-1185">Reference proteome</keyword>
<sequence length="256" mass="28416">MKPHQLNSVEPLWQLSDFDAHVQAALLEAHIDLSSPSSGLKRITWNSSPLIGSVLGIDLSREHNGKSFSDTSAIERYTRGSDLVARYPENQSQPYSLEAYWRVSVPQTDHVQIDSIVSLQTSLLESYPTAQTVTSLAAHEAWFVPSDGTKARMLANELNAEQTTTSDDFAGILLRSKEGGWSYLEGTQVSDLGTWQADWDKSGKWTMKRFLGGEFQEKGVIRRLRVRGIFLPQEGDIESAPHLLSEFASSPPPLTV</sequence>
<dbReference type="KEGG" id="bgok:Pr1d_14020"/>
<dbReference type="Proteomes" id="UP000323917">
    <property type="component" value="Chromosome"/>
</dbReference>
<proteinExistence type="predicted"/>
<dbReference type="AlphaFoldDB" id="A0A5B9Q8W6"/>
<reference evidence="1 2" key="1">
    <citation type="submission" date="2019-08" db="EMBL/GenBank/DDBJ databases">
        <title>Deep-cultivation of Planctomycetes and their phenomic and genomic characterization uncovers novel biology.</title>
        <authorList>
            <person name="Wiegand S."/>
            <person name="Jogler M."/>
            <person name="Boedeker C."/>
            <person name="Pinto D."/>
            <person name="Vollmers J."/>
            <person name="Rivas-Marin E."/>
            <person name="Kohn T."/>
            <person name="Peeters S.H."/>
            <person name="Heuer A."/>
            <person name="Rast P."/>
            <person name="Oberbeckmann S."/>
            <person name="Bunk B."/>
            <person name="Jeske O."/>
            <person name="Meyerdierks A."/>
            <person name="Storesund J.E."/>
            <person name="Kallscheuer N."/>
            <person name="Luecker S."/>
            <person name="Lage O.M."/>
            <person name="Pohl T."/>
            <person name="Merkel B.J."/>
            <person name="Hornburger P."/>
            <person name="Mueller R.-W."/>
            <person name="Bruemmer F."/>
            <person name="Labrenz M."/>
            <person name="Spormann A.M."/>
            <person name="Op den Camp H."/>
            <person name="Overmann J."/>
            <person name="Amann R."/>
            <person name="Jetten M.S.M."/>
            <person name="Mascher T."/>
            <person name="Medema M.H."/>
            <person name="Devos D.P."/>
            <person name="Kaster A.-K."/>
            <person name="Ovreas L."/>
            <person name="Rohde M."/>
            <person name="Galperin M.Y."/>
            <person name="Jogler C."/>
        </authorList>
    </citation>
    <scope>NUCLEOTIDE SEQUENCE [LARGE SCALE GENOMIC DNA]</scope>
    <source>
        <strain evidence="1 2">Pr1d</strain>
    </source>
</reference>